<dbReference type="PANTHER" id="PTHR43364">
    <property type="entry name" value="NADH-SPECIFIC METHYLGLYOXAL REDUCTASE-RELATED"/>
    <property type="match status" value="1"/>
</dbReference>
<evidence type="ECO:0000313" key="3">
    <source>
        <dbReference type="EMBL" id="EFL49993.1"/>
    </source>
</evidence>
<dbReference type="PANTHER" id="PTHR43364:SF4">
    <property type="entry name" value="NAD(P)-LINKED OXIDOREDUCTASE SUPERFAMILY PROTEIN"/>
    <property type="match status" value="1"/>
</dbReference>
<dbReference type="AlphaFoldDB" id="E1K075"/>
<name>E1K075_SOLFR</name>
<evidence type="ECO:0000256" key="1">
    <source>
        <dbReference type="ARBA" id="ARBA00023002"/>
    </source>
</evidence>
<dbReference type="GO" id="GO:0016491">
    <property type="term" value="F:oxidoreductase activity"/>
    <property type="evidence" value="ECO:0007669"/>
    <property type="project" value="UniProtKB-KW"/>
</dbReference>
<keyword evidence="1" id="KW-0560">Oxidoreductase</keyword>
<keyword evidence="4" id="KW-1185">Reference proteome</keyword>
<dbReference type="OrthoDB" id="5523216at2"/>
<organism evidence="3 4">
    <name type="scientific">Solidesulfovibrio fructosivorans JJ]</name>
    <dbReference type="NCBI Taxonomy" id="596151"/>
    <lineage>
        <taxon>Bacteria</taxon>
        <taxon>Pseudomonadati</taxon>
        <taxon>Thermodesulfobacteriota</taxon>
        <taxon>Desulfovibrionia</taxon>
        <taxon>Desulfovibrionales</taxon>
        <taxon>Desulfovibrionaceae</taxon>
        <taxon>Solidesulfovibrio</taxon>
    </lineage>
</organism>
<dbReference type="STRING" id="596151.DesfrDRAFT_3275"/>
<evidence type="ECO:0000259" key="2">
    <source>
        <dbReference type="Pfam" id="PF00248"/>
    </source>
</evidence>
<dbReference type="InterPro" id="IPR023210">
    <property type="entry name" value="NADP_OxRdtase_dom"/>
</dbReference>
<dbReference type="InterPro" id="IPR036812">
    <property type="entry name" value="NAD(P)_OxRdtase_dom_sf"/>
</dbReference>
<dbReference type="Pfam" id="PF00248">
    <property type="entry name" value="Aldo_ket_red"/>
    <property type="match status" value="1"/>
</dbReference>
<sequence length="326" mass="36145">MEYVHIPDTDLTVSRVALGTWAIGGWMWGGSDEREGIATIHAALDAGVTLIDTAPVYGFGRSEEIVGKALKEYGRRDKVRISTKVALAWKDGQVSRDASPARIEAEVEDSLRRLGVETIDIYFVHWPDGKVPFEETAAALERLRLSGKVRCVGVSNYDPAQMEAFRGRGRLSFCQPPYNLFERDMETAILPYCKRHGVALMTYGALCRGLLSGTMGPDREFTGDDLRRFDPKFAMPRFGQYLGAAEALAAWARQRHGKELLPFAVRWVLDQGVEVALWGGRRPAQMAPIGDIFDFALTAADFEAVNRILAEHVTDPVGPQFMAPPE</sequence>
<evidence type="ECO:0000313" key="4">
    <source>
        <dbReference type="Proteomes" id="UP000006250"/>
    </source>
</evidence>
<dbReference type="EMBL" id="AECZ01000028">
    <property type="protein sequence ID" value="EFL49993.1"/>
    <property type="molecule type" value="Genomic_DNA"/>
</dbReference>
<dbReference type="InterPro" id="IPR018170">
    <property type="entry name" value="Aldo/ket_reductase_CS"/>
</dbReference>
<dbReference type="InterPro" id="IPR050523">
    <property type="entry name" value="AKR_Detox_Biosynth"/>
</dbReference>
<dbReference type="Gene3D" id="3.20.20.100">
    <property type="entry name" value="NADP-dependent oxidoreductase domain"/>
    <property type="match status" value="1"/>
</dbReference>
<gene>
    <name evidence="3" type="ORF">DesfrDRAFT_3275</name>
</gene>
<dbReference type="SUPFAM" id="SSF51430">
    <property type="entry name" value="NAD(P)-linked oxidoreductase"/>
    <property type="match status" value="1"/>
</dbReference>
<accession>E1K075</accession>
<feature type="domain" description="NADP-dependent oxidoreductase" evidence="2">
    <location>
        <begin position="16"/>
        <end position="308"/>
    </location>
</feature>
<proteinExistence type="predicted"/>
<dbReference type="PROSITE" id="PS00062">
    <property type="entry name" value="ALDOKETO_REDUCTASE_2"/>
    <property type="match status" value="1"/>
</dbReference>
<dbReference type="eggNOG" id="COG0667">
    <property type="taxonomic scope" value="Bacteria"/>
</dbReference>
<dbReference type="RefSeq" id="WP_005995692.1">
    <property type="nucleotide sequence ID" value="NZ_AECZ01000028.1"/>
</dbReference>
<dbReference type="PRINTS" id="PR00069">
    <property type="entry name" value="ALDKETRDTASE"/>
</dbReference>
<reference evidence="3 4" key="1">
    <citation type="submission" date="2010-08" db="EMBL/GenBank/DDBJ databases">
        <title>The draft genome of Desulfovibrio fructosovorans JJ.</title>
        <authorList>
            <consortium name="US DOE Joint Genome Institute (JGI-PGF)"/>
            <person name="Lucas S."/>
            <person name="Copeland A."/>
            <person name="Lapidus A."/>
            <person name="Cheng J.-F."/>
            <person name="Bruce D."/>
            <person name="Goodwin L."/>
            <person name="Pitluck S."/>
            <person name="Land M.L."/>
            <person name="Hauser L."/>
            <person name="Chang Y.-J."/>
            <person name="Jeffries C."/>
            <person name="Wall J.D."/>
            <person name="Stahl D.A."/>
            <person name="Arkin A.P."/>
            <person name="Dehal P."/>
            <person name="Stolyar S.M."/>
            <person name="Hazen T.C."/>
            <person name="Woyke T.J."/>
        </authorList>
    </citation>
    <scope>NUCLEOTIDE SEQUENCE [LARGE SCALE GENOMIC DNA]</scope>
    <source>
        <strain evidence="3 4">JJ</strain>
    </source>
</reference>
<dbReference type="Proteomes" id="UP000006250">
    <property type="component" value="Unassembled WGS sequence"/>
</dbReference>
<comment type="caution">
    <text evidence="3">The sequence shown here is derived from an EMBL/GenBank/DDBJ whole genome shotgun (WGS) entry which is preliminary data.</text>
</comment>
<dbReference type="GO" id="GO:0005829">
    <property type="term" value="C:cytosol"/>
    <property type="evidence" value="ECO:0007669"/>
    <property type="project" value="TreeGrafter"/>
</dbReference>
<protein>
    <submittedName>
        <fullName evidence="3">Aldo/keto reductase</fullName>
    </submittedName>
</protein>
<dbReference type="InterPro" id="IPR020471">
    <property type="entry name" value="AKR"/>
</dbReference>